<gene>
    <name evidence="2" type="ORF">S01H1_74274</name>
</gene>
<protein>
    <recommendedName>
        <fullName evidence="1">Integrase catalytic domain-containing protein</fullName>
    </recommendedName>
</protein>
<comment type="caution">
    <text evidence="2">The sequence shown here is derived from an EMBL/GenBank/DDBJ whole genome shotgun (WGS) entry which is preliminary data.</text>
</comment>
<dbReference type="EMBL" id="BARS01049680">
    <property type="protein sequence ID" value="GAG35589.1"/>
    <property type="molecule type" value="Genomic_DNA"/>
</dbReference>
<dbReference type="Pfam" id="PF13683">
    <property type="entry name" value="rve_3"/>
    <property type="match status" value="1"/>
</dbReference>
<organism evidence="2">
    <name type="scientific">marine sediment metagenome</name>
    <dbReference type="NCBI Taxonomy" id="412755"/>
    <lineage>
        <taxon>unclassified sequences</taxon>
        <taxon>metagenomes</taxon>
        <taxon>ecological metagenomes</taxon>
    </lineage>
</organism>
<sequence length="154" mass="17983">RRRIVHWATTYAPSMDWVGQQLREATPFGCQPRYLFRDNDAIYGHGVRAFLDRCGIEEVRTAHRSPWQSPYIERLIGTLRRELVDHVIVFGQGHLERLLREFLDEYYHVARPHQGLDGDTPISHEKRERTPGPRKLISIPVLGGLHHRYVRVAA</sequence>
<proteinExistence type="predicted"/>
<evidence type="ECO:0000313" key="2">
    <source>
        <dbReference type="EMBL" id="GAG35589.1"/>
    </source>
</evidence>
<dbReference type="Gene3D" id="3.30.420.10">
    <property type="entry name" value="Ribonuclease H-like superfamily/Ribonuclease H"/>
    <property type="match status" value="1"/>
</dbReference>
<evidence type="ECO:0000259" key="1">
    <source>
        <dbReference type="PROSITE" id="PS50994"/>
    </source>
</evidence>
<accession>X0WXB7</accession>
<dbReference type="InterPro" id="IPR036397">
    <property type="entry name" value="RNaseH_sf"/>
</dbReference>
<dbReference type="PROSITE" id="PS50994">
    <property type="entry name" value="INTEGRASE"/>
    <property type="match status" value="1"/>
</dbReference>
<dbReference type="GO" id="GO:0015074">
    <property type="term" value="P:DNA integration"/>
    <property type="evidence" value="ECO:0007669"/>
    <property type="project" value="InterPro"/>
</dbReference>
<dbReference type="SUPFAM" id="SSF53098">
    <property type="entry name" value="Ribonuclease H-like"/>
    <property type="match status" value="1"/>
</dbReference>
<dbReference type="AlphaFoldDB" id="X0WXB7"/>
<name>X0WXB7_9ZZZZ</name>
<dbReference type="InterPro" id="IPR001584">
    <property type="entry name" value="Integrase_cat-core"/>
</dbReference>
<dbReference type="GO" id="GO:0003676">
    <property type="term" value="F:nucleic acid binding"/>
    <property type="evidence" value="ECO:0007669"/>
    <property type="project" value="InterPro"/>
</dbReference>
<feature type="domain" description="Integrase catalytic" evidence="1">
    <location>
        <begin position="1"/>
        <end position="129"/>
    </location>
</feature>
<dbReference type="InterPro" id="IPR012337">
    <property type="entry name" value="RNaseH-like_sf"/>
</dbReference>
<feature type="non-terminal residue" evidence="2">
    <location>
        <position position="1"/>
    </location>
</feature>
<reference evidence="2" key="1">
    <citation type="journal article" date="2014" name="Front. Microbiol.">
        <title>High frequency of phylogenetically diverse reductive dehalogenase-homologous genes in deep subseafloor sedimentary metagenomes.</title>
        <authorList>
            <person name="Kawai M."/>
            <person name="Futagami T."/>
            <person name="Toyoda A."/>
            <person name="Takaki Y."/>
            <person name="Nishi S."/>
            <person name="Hori S."/>
            <person name="Arai W."/>
            <person name="Tsubouchi T."/>
            <person name="Morono Y."/>
            <person name="Uchiyama I."/>
            <person name="Ito T."/>
            <person name="Fujiyama A."/>
            <person name="Inagaki F."/>
            <person name="Takami H."/>
        </authorList>
    </citation>
    <scope>NUCLEOTIDE SEQUENCE</scope>
    <source>
        <strain evidence="2">Expedition CK06-06</strain>
    </source>
</reference>